<feature type="compositionally biased region" description="Basic and acidic residues" evidence="1">
    <location>
        <begin position="84"/>
        <end position="93"/>
    </location>
</feature>
<reference evidence="3 4" key="1">
    <citation type="journal article" date="2023" name="Arcadia Sci">
        <title>De novo assembly of a long-read Amblyomma americanum tick genome.</title>
        <authorList>
            <person name="Chou S."/>
            <person name="Poskanzer K.E."/>
            <person name="Rollins M."/>
            <person name="Thuy-Boun P.S."/>
        </authorList>
    </citation>
    <scope>NUCLEOTIDE SEQUENCE [LARGE SCALE GENOMIC DNA]</scope>
    <source>
        <strain evidence="3">F_SG_1</strain>
        <tissue evidence="3">Salivary glands</tissue>
    </source>
</reference>
<dbReference type="Proteomes" id="UP001321473">
    <property type="component" value="Unassembled WGS sequence"/>
</dbReference>
<feature type="transmembrane region" description="Helical" evidence="2">
    <location>
        <begin position="6"/>
        <end position="21"/>
    </location>
</feature>
<feature type="compositionally biased region" description="Polar residues" evidence="1">
    <location>
        <begin position="68"/>
        <end position="83"/>
    </location>
</feature>
<feature type="compositionally biased region" description="Low complexity" evidence="1">
    <location>
        <begin position="54"/>
        <end position="65"/>
    </location>
</feature>
<sequence length="157" mass="16297">MASSGIVLLAGLVAVVCLVLYKRRRNGRAAASSTTASARSGAKGKRKPPPPSGRPRTTSSQQQPTQPKPANSHSLTSGSSNQDELLRAYEYARRHPSGSSLQAAGGGAMMHYDAPDDGHTTGSEGSTDPGIRQFTESPPEPNERRQAACITPGSGGN</sequence>
<keyword evidence="2" id="KW-0812">Transmembrane</keyword>
<organism evidence="3 4">
    <name type="scientific">Amblyomma americanum</name>
    <name type="common">Lone star tick</name>
    <dbReference type="NCBI Taxonomy" id="6943"/>
    <lineage>
        <taxon>Eukaryota</taxon>
        <taxon>Metazoa</taxon>
        <taxon>Ecdysozoa</taxon>
        <taxon>Arthropoda</taxon>
        <taxon>Chelicerata</taxon>
        <taxon>Arachnida</taxon>
        <taxon>Acari</taxon>
        <taxon>Parasitiformes</taxon>
        <taxon>Ixodida</taxon>
        <taxon>Ixodoidea</taxon>
        <taxon>Ixodidae</taxon>
        <taxon>Amblyomminae</taxon>
        <taxon>Amblyomma</taxon>
    </lineage>
</organism>
<comment type="caution">
    <text evidence="3">The sequence shown here is derived from an EMBL/GenBank/DDBJ whole genome shotgun (WGS) entry which is preliminary data.</text>
</comment>
<protein>
    <submittedName>
        <fullName evidence="3">Uncharacterized protein</fullName>
    </submittedName>
</protein>
<evidence type="ECO:0000256" key="2">
    <source>
        <dbReference type="SAM" id="Phobius"/>
    </source>
</evidence>
<evidence type="ECO:0000313" key="3">
    <source>
        <dbReference type="EMBL" id="KAK8771453.1"/>
    </source>
</evidence>
<evidence type="ECO:0000313" key="4">
    <source>
        <dbReference type="Proteomes" id="UP001321473"/>
    </source>
</evidence>
<feature type="compositionally biased region" description="Low complexity" evidence="1">
    <location>
        <begin position="28"/>
        <end position="41"/>
    </location>
</feature>
<proteinExistence type="predicted"/>
<gene>
    <name evidence="3" type="ORF">V5799_025303</name>
</gene>
<keyword evidence="4" id="KW-1185">Reference proteome</keyword>
<dbReference type="EMBL" id="JARKHS020019718">
    <property type="protein sequence ID" value="KAK8771453.1"/>
    <property type="molecule type" value="Genomic_DNA"/>
</dbReference>
<dbReference type="AlphaFoldDB" id="A0AAQ4E9Y2"/>
<feature type="region of interest" description="Disordered" evidence="1">
    <location>
        <begin position="27"/>
        <end position="157"/>
    </location>
</feature>
<name>A0AAQ4E9Y2_AMBAM</name>
<evidence type="ECO:0000256" key="1">
    <source>
        <dbReference type="SAM" id="MobiDB-lite"/>
    </source>
</evidence>
<keyword evidence="2" id="KW-0472">Membrane</keyword>
<accession>A0AAQ4E9Y2</accession>
<keyword evidence="2" id="KW-1133">Transmembrane helix</keyword>